<dbReference type="Proteomes" id="UP000694560">
    <property type="component" value="Unplaced"/>
</dbReference>
<dbReference type="GO" id="GO:0007062">
    <property type="term" value="P:sister chromatid cohesion"/>
    <property type="evidence" value="ECO:0007669"/>
    <property type="project" value="TreeGrafter"/>
</dbReference>
<keyword evidence="4" id="KW-1185">Reference proteome</keyword>
<evidence type="ECO:0000256" key="1">
    <source>
        <dbReference type="ARBA" id="ARBA00005486"/>
    </source>
</evidence>
<dbReference type="GO" id="GO:0008278">
    <property type="term" value="C:cohesin complex"/>
    <property type="evidence" value="ECO:0007669"/>
    <property type="project" value="TreeGrafter"/>
</dbReference>
<name>A0A8C5X1P8_9PASS</name>
<evidence type="ECO:0000313" key="3">
    <source>
        <dbReference type="Ensembl" id="ENSMCSP00000004099.1"/>
    </source>
</evidence>
<dbReference type="PANTHER" id="PTHR11199">
    <property type="entry name" value="STROMAL ANTIGEN"/>
    <property type="match status" value="1"/>
</dbReference>
<organism evidence="3 4">
    <name type="scientific">Malurus cyaneus samueli</name>
    <dbReference type="NCBI Taxonomy" id="2593467"/>
    <lineage>
        <taxon>Eukaryota</taxon>
        <taxon>Metazoa</taxon>
        <taxon>Chordata</taxon>
        <taxon>Craniata</taxon>
        <taxon>Vertebrata</taxon>
        <taxon>Euteleostomi</taxon>
        <taxon>Archelosauria</taxon>
        <taxon>Archosauria</taxon>
        <taxon>Dinosauria</taxon>
        <taxon>Saurischia</taxon>
        <taxon>Theropoda</taxon>
        <taxon>Coelurosauria</taxon>
        <taxon>Aves</taxon>
        <taxon>Neognathae</taxon>
        <taxon>Neoaves</taxon>
        <taxon>Telluraves</taxon>
        <taxon>Australaves</taxon>
        <taxon>Passeriformes</taxon>
        <taxon>Meliphagoidea</taxon>
        <taxon>Maluridae</taxon>
        <taxon>Malurus</taxon>
    </lineage>
</organism>
<dbReference type="InterPro" id="IPR039662">
    <property type="entry name" value="Cohesin_Scc3/SA"/>
</dbReference>
<dbReference type="Ensembl" id="ENSMCST00000004195.1">
    <property type="protein sequence ID" value="ENSMCSP00000004099.1"/>
    <property type="gene ID" value="ENSMCSG00000002918.1"/>
</dbReference>
<sequence>TFISLYTEHDEPTCMEEICSWIKTYPDAFLNDSYLKYIGWMLNDKQAEVRLKCLLGLQGIYSRKELVSRMDLFTNRFKWMKSFERVFQKCFPLFLWNFHFTLVHAQNGVDIDCRQLSPPFIWIGPDFFTGSLADDKEFNMLKISICCP</sequence>
<feature type="domain" description="SCD" evidence="2">
    <location>
        <begin position="1"/>
        <end position="84"/>
    </location>
</feature>
<dbReference type="GO" id="GO:0003682">
    <property type="term" value="F:chromatin binding"/>
    <property type="evidence" value="ECO:0007669"/>
    <property type="project" value="TreeGrafter"/>
</dbReference>
<reference evidence="3" key="1">
    <citation type="submission" date="2025-08" db="UniProtKB">
        <authorList>
            <consortium name="Ensembl"/>
        </authorList>
    </citation>
    <scope>IDENTIFICATION</scope>
</reference>
<dbReference type="Pfam" id="PF21581">
    <property type="entry name" value="SCD"/>
    <property type="match status" value="1"/>
</dbReference>
<dbReference type="AlphaFoldDB" id="A0A8C5X1P8"/>
<evidence type="ECO:0000313" key="4">
    <source>
        <dbReference type="Proteomes" id="UP000694560"/>
    </source>
</evidence>
<protein>
    <recommendedName>
        <fullName evidence="2">SCD domain-containing protein</fullName>
    </recommendedName>
</protein>
<proteinExistence type="inferred from homology"/>
<dbReference type="GO" id="GO:0005634">
    <property type="term" value="C:nucleus"/>
    <property type="evidence" value="ECO:0007669"/>
    <property type="project" value="TreeGrafter"/>
</dbReference>
<reference evidence="3" key="2">
    <citation type="submission" date="2025-09" db="UniProtKB">
        <authorList>
            <consortium name="Ensembl"/>
        </authorList>
    </citation>
    <scope>IDENTIFICATION</scope>
</reference>
<dbReference type="InterPro" id="IPR020839">
    <property type="entry name" value="SCD"/>
</dbReference>
<dbReference type="PROSITE" id="PS51425">
    <property type="entry name" value="SCD"/>
    <property type="match status" value="1"/>
</dbReference>
<dbReference type="SUPFAM" id="SSF48371">
    <property type="entry name" value="ARM repeat"/>
    <property type="match status" value="1"/>
</dbReference>
<dbReference type="PANTHER" id="PTHR11199:SF2">
    <property type="entry name" value="COHESIN SUBUNIT SA"/>
    <property type="match status" value="1"/>
</dbReference>
<dbReference type="GO" id="GO:0000785">
    <property type="term" value="C:chromatin"/>
    <property type="evidence" value="ECO:0007669"/>
    <property type="project" value="TreeGrafter"/>
</dbReference>
<dbReference type="InterPro" id="IPR016024">
    <property type="entry name" value="ARM-type_fold"/>
</dbReference>
<accession>A0A8C5X1P8</accession>
<comment type="similarity">
    <text evidence="1">Belongs to the SCC3 family.</text>
</comment>
<evidence type="ECO:0000259" key="2">
    <source>
        <dbReference type="PROSITE" id="PS51425"/>
    </source>
</evidence>